<keyword evidence="3" id="KW-1185">Reference proteome</keyword>
<sequence length="97" mass="11276">MSPLHHPSASSHVTPNQLLQSSLALMHATYYHALEPYSYPVMTFLLPNFSFIIIFFLLSFTQTQVHITQHNTTQHNNSSSYNYYYLYCPHSRQPHSS</sequence>
<name>A0AAN9EH05_CROPI</name>
<keyword evidence="1" id="KW-0472">Membrane</keyword>
<organism evidence="2 3">
    <name type="scientific">Crotalaria pallida</name>
    <name type="common">Smooth rattlebox</name>
    <name type="synonym">Crotalaria striata</name>
    <dbReference type="NCBI Taxonomy" id="3830"/>
    <lineage>
        <taxon>Eukaryota</taxon>
        <taxon>Viridiplantae</taxon>
        <taxon>Streptophyta</taxon>
        <taxon>Embryophyta</taxon>
        <taxon>Tracheophyta</taxon>
        <taxon>Spermatophyta</taxon>
        <taxon>Magnoliopsida</taxon>
        <taxon>eudicotyledons</taxon>
        <taxon>Gunneridae</taxon>
        <taxon>Pentapetalae</taxon>
        <taxon>rosids</taxon>
        <taxon>fabids</taxon>
        <taxon>Fabales</taxon>
        <taxon>Fabaceae</taxon>
        <taxon>Papilionoideae</taxon>
        <taxon>50 kb inversion clade</taxon>
        <taxon>genistoids sensu lato</taxon>
        <taxon>core genistoids</taxon>
        <taxon>Crotalarieae</taxon>
        <taxon>Crotalaria</taxon>
    </lineage>
</organism>
<evidence type="ECO:0000256" key="1">
    <source>
        <dbReference type="SAM" id="Phobius"/>
    </source>
</evidence>
<evidence type="ECO:0000313" key="2">
    <source>
        <dbReference type="EMBL" id="KAK7252643.1"/>
    </source>
</evidence>
<dbReference type="AlphaFoldDB" id="A0AAN9EH05"/>
<dbReference type="Proteomes" id="UP001372338">
    <property type="component" value="Unassembled WGS sequence"/>
</dbReference>
<gene>
    <name evidence="2" type="ORF">RIF29_36733</name>
</gene>
<keyword evidence="1" id="KW-0812">Transmembrane</keyword>
<feature type="transmembrane region" description="Helical" evidence="1">
    <location>
        <begin position="37"/>
        <end position="60"/>
    </location>
</feature>
<accession>A0AAN9EH05</accession>
<dbReference type="EMBL" id="JAYWIO010000007">
    <property type="protein sequence ID" value="KAK7252643.1"/>
    <property type="molecule type" value="Genomic_DNA"/>
</dbReference>
<comment type="caution">
    <text evidence="2">The sequence shown here is derived from an EMBL/GenBank/DDBJ whole genome shotgun (WGS) entry which is preliminary data.</text>
</comment>
<evidence type="ECO:0000313" key="3">
    <source>
        <dbReference type="Proteomes" id="UP001372338"/>
    </source>
</evidence>
<proteinExistence type="predicted"/>
<keyword evidence="1" id="KW-1133">Transmembrane helix</keyword>
<protein>
    <submittedName>
        <fullName evidence="2">Uncharacterized protein</fullName>
    </submittedName>
</protein>
<reference evidence="2 3" key="1">
    <citation type="submission" date="2024-01" db="EMBL/GenBank/DDBJ databases">
        <title>The genomes of 5 underutilized Papilionoideae crops provide insights into root nodulation and disease resistanc.</title>
        <authorList>
            <person name="Yuan L."/>
        </authorList>
    </citation>
    <scope>NUCLEOTIDE SEQUENCE [LARGE SCALE GENOMIC DNA]</scope>
    <source>
        <strain evidence="2">ZHUSHIDOU_FW_LH</strain>
        <tissue evidence="2">Leaf</tissue>
    </source>
</reference>